<organism evidence="1 2">
    <name type="scientific">Quercus rubra</name>
    <name type="common">Northern red oak</name>
    <name type="synonym">Quercus borealis</name>
    <dbReference type="NCBI Taxonomy" id="3512"/>
    <lineage>
        <taxon>Eukaryota</taxon>
        <taxon>Viridiplantae</taxon>
        <taxon>Streptophyta</taxon>
        <taxon>Embryophyta</taxon>
        <taxon>Tracheophyta</taxon>
        <taxon>Spermatophyta</taxon>
        <taxon>Magnoliopsida</taxon>
        <taxon>eudicotyledons</taxon>
        <taxon>Gunneridae</taxon>
        <taxon>Pentapetalae</taxon>
        <taxon>rosids</taxon>
        <taxon>fabids</taxon>
        <taxon>Fagales</taxon>
        <taxon>Fagaceae</taxon>
        <taxon>Quercus</taxon>
    </lineage>
</organism>
<dbReference type="EMBL" id="JAXUIC010000327">
    <property type="protein sequence ID" value="KAK4543609.1"/>
    <property type="molecule type" value="Genomic_DNA"/>
</dbReference>
<comment type="caution">
    <text evidence="1">The sequence shown here is derived from an EMBL/GenBank/DDBJ whole genome shotgun (WGS) entry which is preliminary data.</text>
</comment>
<evidence type="ECO:0000313" key="2">
    <source>
        <dbReference type="Proteomes" id="UP001324115"/>
    </source>
</evidence>
<evidence type="ECO:0000313" key="1">
    <source>
        <dbReference type="EMBL" id="KAK4543610.1"/>
    </source>
</evidence>
<proteinExistence type="predicted"/>
<dbReference type="EMBL" id="JAXUIC010000327">
    <property type="protein sequence ID" value="KAK4543610.1"/>
    <property type="molecule type" value="Genomic_DNA"/>
</dbReference>
<dbReference type="Proteomes" id="UP001324115">
    <property type="component" value="Unassembled WGS sequence"/>
</dbReference>
<keyword evidence="2" id="KW-1185">Reference proteome</keyword>
<reference evidence="1 2" key="1">
    <citation type="journal article" date="2023" name="G3 (Bethesda)">
        <title>A haplotype-resolved chromosome-scale genome for Quercus rubra L. provides insights into the genetics of adaptive traits for red oak species.</title>
        <authorList>
            <person name="Kapoor B."/>
            <person name="Jenkins J."/>
            <person name="Schmutz J."/>
            <person name="Zhebentyayeva T."/>
            <person name="Kuelheim C."/>
            <person name="Coggeshall M."/>
            <person name="Heim C."/>
            <person name="Lasky J.R."/>
            <person name="Leites L."/>
            <person name="Islam-Faridi N."/>
            <person name="Romero-Severson J."/>
            <person name="DeLeo V.L."/>
            <person name="Lucas S.M."/>
            <person name="Lazic D."/>
            <person name="Gailing O."/>
            <person name="Carlson J."/>
            <person name="Staton M."/>
        </authorList>
    </citation>
    <scope>NUCLEOTIDE SEQUENCE [LARGE SCALE GENOMIC DNA]</scope>
    <source>
        <strain evidence="1">Pseudo-F2</strain>
    </source>
</reference>
<sequence>MFNSSFGYMGTTKYATDIDYESIFCCNVNYYTIVQINSQNTGATSTQLKSSSQRASTTSTLSSLAIRLAR</sequence>
<name>A0AAN7DTZ4_QUERU</name>
<dbReference type="AlphaFoldDB" id="A0AAN7DTZ4"/>
<protein>
    <submittedName>
        <fullName evidence="1">Uncharacterized protein</fullName>
    </submittedName>
</protein>
<gene>
    <name evidence="1" type="ORF">RGQ29_033144</name>
</gene>
<accession>A0AAN7DTZ4</accession>